<evidence type="ECO:0000313" key="2">
    <source>
        <dbReference type="Proteomes" id="UP000675653"/>
    </source>
</evidence>
<proteinExistence type="predicted"/>
<dbReference type="Proteomes" id="UP000675653">
    <property type="component" value="Unassembled WGS sequence"/>
</dbReference>
<sequence>MASGQLSVLSVDLIGRYFYRTGGKTDDKMLTNKVMALWVKRPELANDSVFI</sequence>
<dbReference type="EMBL" id="JAGRZL010000019">
    <property type="protein sequence ID" value="MBR7629115.1"/>
    <property type="molecule type" value="Genomic_DNA"/>
</dbReference>
<evidence type="ECO:0000313" key="1">
    <source>
        <dbReference type="EMBL" id="MBR7629115.1"/>
    </source>
</evidence>
<gene>
    <name evidence="1" type="ORF">KAT72_08760</name>
</gene>
<comment type="caution">
    <text evidence="1">The sequence shown here is derived from an EMBL/GenBank/DDBJ whole genome shotgun (WGS) entry which is preliminary data.</text>
</comment>
<keyword evidence="2" id="KW-1185">Reference proteome</keyword>
<organism evidence="1 2">
    <name type="scientific">Aeromonas popoffii</name>
    <dbReference type="NCBI Taxonomy" id="70856"/>
    <lineage>
        <taxon>Bacteria</taxon>
        <taxon>Pseudomonadati</taxon>
        <taxon>Pseudomonadota</taxon>
        <taxon>Gammaproteobacteria</taxon>
        <taxon>Aeromonadales</taxon>
        <taxon>Aeromonadaceae</taxon>
        <taxon>Aeromonas</taxon>
    </lineage>
</organism>
<protein>
    <submittedName>
        <fullName evidence="1">Uncharacterized protein</fullName>
    </submittedName>
</protein>
<accession>A0ABS5GPS9</accession>
<name>A0ABS5GPS9_9GAMM</name>
<reference evidence="1 2" key="1">
    <citation type="submission" date="2021-04" db="EMBL/GenBank/DDBJ databases">
        <title>Draft Genome of Aeromonas popoffii ID682, isolated from a natural water source in Idaho.</title>
        <authorList>
            <person name="Testerman T."/>
            <person name="Graf J."/>
        </authorList>
    </citation>
    <scope>NUCLEOTIDE SEQUENCE [LARGE SCALE GENOMIC DNA]</scope>
    <source>
        <strain evidence="1 2">ID682</strain>
    </source>
</reference>